<sequence>MTFLGFLRKCCIAVLVLVLLCVVLIVGVVVRAVVRELPWKKSISRNDKIWTSEVYTKHFLKREVYRHIKTFVYRGFVPSNQIRPEFAGDGKSLAAEVFRSYWAARNMPGKLSDQKNQDVMAAATGPVVGETGGSEVMRAEVVEKSDFELSFTISTAFNGYVGGLETIEVIMLEMGVIIDIKYIWHNPLAPRWWKFQWGGVYTALLGRTVYLKYAIASVSKIAPAEAIQANNSHGEL</sequence>
<protein>
    <submittedName>
        <fullName evidence="1">Uncharacterized protein</fullName>
    </submittedName>
</protein>
<evidence type="ECO:0000313" key="1">
    <source>
        <dbReference type="EMBL" id="KAL3426763.1"/>
    </source>
</evidence>
<dbReference type="EMBL" id="JBFCZG010000001">
    <property type="protein sequence ID" value="KAL3426763.1"/>
    <property type="molecule type" value="Genomic_DNA"/>
</dbReference>
<name>A0ABR4PTR4_9HELO</name>
<evidence type="ECO:0000313" key="2">
    <source>
        <dbReference type="Proteomes" id="UP001629113"/>
    </source>
</evidence>
<dbReference type="Proteomes" id="UP001629113">
    <property type="component" value="Unassembled WGS sequence"/>
</dbReference>
<reference evidence="1 2" key="1">
    <citation type="submission" date="2024-06" db="EMBL/GenBank/DDBJ databases">
        <title>Complete genome of Phlyctema vagabunda strain 19-DSS-EL-015.</title>
        <authorList>
            <person name="Fiorenzani C."/>
        </authorList>
    </citation>
    <scope>NUCLEOTIDE SEQUENCE [LARGE SCALE GENOMIC DNA]</scope>
    <source>
        <strain evidence="1 2">19-DSS-EL-015</strain>
    </source>
</reference>
<keyword evidence="2" id="KW-1185">Reference proteome</keyword>
<comment type="caution">
    <text evidence="1">The sequence shown here is derived from an EMBL/GenBank/DDBJ whole genome shotgun (WGS) entry which is preliminary data.</text>
</comment>
<organism evidence="1 2">
    <name type="scientific">Phlyctema vagabunda</name>
    <dbReference type="NCBI Taxonomy" id="108571"/>
    <lineage>
        <taxon>Eukaryota</taxon>
        <taxon>Fungi</taxon>
        <taxon>Dikarya</taxon>
        <taxon>Ascomycota</taxon>
        <taxon>Pezizomycotina</taxon>
        <taxon>Leotiomycetes</taxon>
        <taxon>Helotiales</taxon>
        <taxon>Dermateaceae</taxon>
        <taxon>Phlyctema</taxon>
    </lineage>
</organism>
<proteinExistence type="predicted"/>
<gene>
    <name evidence="1" type="ORF">PVAG01_00272</name>
</gene>
<accession>A0ABR4PTR4</accession>